<name>A0ABU4PRW0_9SPHN</name>
<evidence type="ECO:0000313" key="1">
    <source>
        <dbReference type="EMBL" id="MDX5985868.1"/>
    </source>
</evidence>
<evidence type="ECO:0000313" key="2">
    <source>
        <dbReference type="Proteomes" id="UP001279660"/>
    </source>
</evidence>
<protein>
    <recommendedName>
        <fullName evidence="3">DUF86 domain-containing protein</fullName>
    </recommendedName>
</protein>
<dbReference type="Proteomes" id="UP001279660">
    <property type="component" value="Unassembled WGS sequence"/>
</dbReference>
<dbReference type="RefSeq" id="WP_010407247.1">
    <property type="nucleotide sequence ID" value="NZ_JAWXXV010000001.1"/>
</dbReference>
<dbReference type="EMBL" id="JAWXXV010000001">
    <property type="protein sequence ID" value="MDX5985868.1"/>
    <property type="molecule type" value="Genomic_DNA"/>
</dbReference>
<gene>
    <name evidence="1" type="ORF">SIL82_16555</name>
</gene>
<evidence type="ECO:0008006" key="3">
    <source>
        <dbReference type="Google" id="ProtNLM"/>
    </source>
</evidence>
<comment type="caution">
    <text evidence="1">The sequence shown here is derived from an EMBL/GenBank/DDBJ whole genome shotgun (WGS) entry which is preliminary data.</text>
</comment>
<accession>A0ABU4PRW0</accession>
<keyword evidence="2" id="KW-1185">Reference proteome</keyword>
<sequence>MNDDLALIIAGVCIKSARDIGDLCRLIPDDRRDLKLASASTVHHIYQNLIDVIFDEFPNLKADMERRLKEYDRMI</sequence>
<proteinExistence type="predicted"/>
<organism evidence="1 2">
    <name type="scientific">Sphingomonas echinoides</name>
    <dbReference type="NCBI Taxonomy" id="59803"/>
    <lineage>
        <taxon>Bacteria</taxon>
        <taxon>Pseudomonadati</taxon>
        <taxon>Pseudomonadota</taxon>
        <taxon>Alphaproteobacteria</taxon>
        <taxon>Sphingomonadales</taxon>
        <taxon>Sphingomonadaceae</taxon>
        <taxon>Sphingomonas</taxon>
    </lineage>
</organism>
<reference evidence="1 2" key="1">
    <citation type="submission" date="2023-11" db="EMBL/GenBank/DDBJ databases">
        <title>MicrobeMod: A computational toolkit for identifying prokaryotic methylation and restriction-modification with nanopore sequencing.</title>
        <authorList>
            <person name="Crits-Christoph A."/>
            <person name="Kang S.C."/>
            <person name="Lee H."/>
            <person name="Ostrov N."/>
        </authorList>
    </citation>
    <scope>NUCLEOTIDE SEQUENCE [LARGE SCALE GENOMIC DNA]</scope>
    <source>
        <strain evidence="1 2">ATCC 14820</strain>
    </source>
</reference>